<dbReference type="AlphaFoldDB" id="A0A8J3HU55"/>
<comment type="caution">
    <text evidence="2">The sequence shown here is derived from an EMBL/GenBank/DDBJ whole genome shotgun (WGS) entry which is preliminary data.</text>
</comment>
<evidence type="ECO:0000259" key="1">
    <source>
        <dbReference type="Pfam" id="PF01878"/>
    </source>
</evidence>
<sequence>MQFWLLKVEPSVYPWENMIKDKITNWDGIRNHQAQKYMKSMNVGDLAFFYHTEKEKAIVGIVKIHNEYYCNDNTRFGVIDVEYFKPLEKRVTLEQIKQNTDLQNMLILKQPRLSVSSILQGEWDAILQMSVK</sequence>
<organism evidence="2 3">
    <name type="scientific">Candidatus Mesenet longicola</name>
    <dbReference type="NCBI Taxonomy" id="1892558"/>
    <lineage>
        <taxon>Bacteria</taxon>
        <taxon>Pseudomonadati</taxon>
        <taxon>Pseudomonadota</taxon>
        <taxon>Alphaproteobacteria</taxon>
        <taxon>Rickettsiales</taxon>
        <taxon>Anaplasmataceae</taxon>
        <taxon>Candidatus Mesenet</taxon>
    </lineage>
</organism>
<evidence type="ECO:0000313" key="3">
    <source>
        <dbReference type="Proteomes" id="UP000637906"/>
    </source>
</evidence>
<dbReference type="PANTHER" id="PTHR14087">
    <property type="entry name" value="THYMOCYTE NUCLEAR PROTEIN 1"/>
    <property type="match status" value="1"/>
</dbReference>
<reference evidence="2 3" key="1">
    <citation type="journal article" date="2021" name="Microb. Ecol.">
        <title>Candidatus Mesenet longicola: Novel Endosymbionts of Brontispa longissima that Induce Cytoplasmic Incompatibility.</title>
        <authorList>
            <person name="Takano S."/>
            <person name="Gotoh Y."/>
            <person name="Hayashi T."/>
        </authorList>
    </citation>
    <scope>NUCLEOTIDE SEQUENCE [LARGE SCALE GENOMIC DNA]</scope>
    <source>
        <strain evidence="2">L5</strain>
    </source>
</reference>
<dbReference type="PANTHER" id="PTHR14087:SF8">
    <property type="entry name" value="OS03G0676100 PROTEIN"/>
    <property type="match status" value="1"/>
</dbReference>
<dbReference type="Pfam" id="PF01878">
    <property type="entry name" value="EVE"/>
    <property type="match status" value="1"/>
</dbReference>
<dbReference type="Proteomes" id="UP000637906">
    <property type="component" value="Unassembled WGS sequence"/>
</dbReference>
<dbReference type="InterPro" id="IPR002740">
    <property type="entry name" value="EVE_domain"/>
</dbReference>
<dbReference type="EMBL" id="BNGU01000002">
    <property type="protein sequence ID" value="GHM59084.1"/>
    <property type="molecule type" value="Genomic_DNA"/>
</dbReference>
<dbReference type="SUPFAM" id="SSF88697">
    <property type="entry name" value="PUA domain-like"/>
    <property type="match status" value="1"/>
</dbReference>
<evidence type="ECO:0000313" key="2">
    <source>
        <dbReference type="EMBL" id="GHM59084.1"/>
    </source>
</evidence>
<proteinExistence type="predicted"/>
<dbReference type="Gene3D" id="3.10.590.10">
    <property type="entry name" value="ph1033 like domains"/>
    <property type="match status" value="1"/>
</dbReference>
<dbReference type="CDD" id="cd21133">
    <property type="entry name" value="EVE"/>
    <property type="match status" value="1"/>
</dbReference>
<keyword evidence="3" id="KW-1185">Reference proteome</keyword>
<protein>
    <submittedName>
        <fullName evidence="2">Ubiquinol-cytochrome c reductase</fullName>
    </submittedName>
</protein>
<feature type="domain" description="EVE" evidence="1">
    <location>
        <begin position="2"/>
        <end position="129"/>
    </location>
</feature>
<dbReference type="InterPro" id="IPR015947">
    <property type="entry name" value="PUA-like_sf"/>
</dbReference>
<gene>
    <name evidence="2" type="ORF">sL5_00770</name>
</gene>
<accession>A0A8J3HU55</accession>
<dbReference type="InterPro" id="IPR047197">
    <property type="entry name" value="THYN1-like_EVE"/>
</dbReference>
<name>A0A8J3HU55_9RICK</name>
<dbReference type="InterPro" id="IPR052181">
    <property type="entry name" value="5hmC_binding"/>
</dbReference>